<keyword evidence="2" id="KW-0808">Transferase</keyword>
<accession>A0A543G1S1</accession>
<proteinExistence type="inferred from homology"/>
<sequence>MFSEIVFSNPKPESLIQRVIEMSTKENDIVLDYHLGSGTTAAVAHKMNRQYIGVEQMDYIETVAVERLKKVIDGEQGGISKSINWQGGGEFVYVELKKHNQRFIDQIEIAKDTKAILEIWEDMKTKSFLTYNVAIKKQDEHIEDFKQLPLEEQKQHLVSLLDKNQLYVNRSNINDADANVTEEEIKITKDFYSI</sequence>
<evidence type="ECO:0000256" key="2">
    <source>
        <dbReference type="ARBA" id="ARBA00022679"/>
    </source>
</evidence>
<dbReference type="PRINTS" id="PR00508">
    <property type="entry name" value="S21N4MTFRASE"/>
</dbReference>
<organism evidence="5 6">
    <name type="scientific">Flavobacterium branchiophilum</name>
    <dbReference type="NCBI Taxonomy" id="55197"/>
    <lineage>
        <taxon>Bacteria</taxon>
        <taxon>Pseudomonadati</taxon>
        <taxon>Bacteroidota</taxon>
        <taxon>Flavobacteriia</taxon>
        <taxon>Flavobacteriales</taxon>
        <taxon>Flavobacteriaceae</taxon>
        <taxon>Flavobacterium</taxon>
    </lineage>
</organism>
<gene>
    <name evidence="5" type="ORF">BC670_0892</name>
</gene>
<comment type="caution">
    <text evidence="5">The sequence shown here is derived from an EMBL/GenBank/DDBJ whole genome shotgun (WGS) entry which is preliminary data.</text>
</comment>
<dbReference type="Pfam" id="PF01555">
    <property type="entry name" value="N6_N4_Mtase"/>
    <property type="match status" value="1"/>
</dbReference>
<keyword evidence="1 5" id="KW-0489">Methyltransferase</keyword>
<dbReference type="InterPro" id="IPR002941">
    <property type="entry name" value="DNA_methylase_N4/N6"/>
</dbReference>
<dbReference type="GO" id="GO:0003677">
    <property type="term" value="F:DNA binding"/>
    <property type="evidence" value="ECO:0007669"/>
    <property type="project" value="InterPro"/>
</dbReference>
<dbReference type="Proteomes" id="UP000320773">
    <property type="component" value="Unassembled WGS sequence"/>
</dbReference>
<dbReference type="Gene3D" id="3.40.50.150">
    <property type="entry name" value="Vaccinia Virus protein VP39"/>
    <property type="match status" value="1"/>
</dbReference>
<dbReference type="AlphaFoldDB" id="A0A543G1S1"/>
<reference evidence="5 6" key="1">
    <citation type="submission" date="2019-06" db="EMBL/GenBank/DDBJ databases">
        <title>Genomic Encyclopedia of Archaeal and Bacterial Type Strains, Phase II (KMG-II): from individual species to whole genera.</title>
        <authorList>
            <person name="Goeker M."/>
        </authorList>
    </citation>
    <scope>NUCLEOTIDE SEQUENCE [LARGE SCALE GENOMIC DNA]</scope>
    <source>
        <strain evidence="5 6">DSM 24789</strain>
    </source>
</reference>
<comment type="similarity">
    <text evidence="3">Belongs to the N(4)/N(6)-methyltransferase family.</text>
</comment>
<dbReference type="EMBL" id="VFPJ01000001">
    <property type="protein sequence ID" value="TQM40032.1"/>
    <property type="molecule type" value="Genomic_DNA"/>
</dbReference>
<dbReference type="GO" id="GO:0032259">
    <property type="term" value="P:methylation"/>
    <property type="evidence" value="ECO:0007669"/>
    <property type="project" value="UniProtKB-KW"/>
</dbReference>
<dbReference type="SUPFAM" id="SSF53335">
    <property type="entry name" value="S-adenosyl-L-methionine-dependent methyltransferases"/>
    <property type="match status" value="1"/>
</dbReference>
<dbReference type="InterPro" id="IPR001091">
    <property type="entry name" value="RM_Methyltransferase"/>
</dbReference>
<dbReference type="InterPro" id="IPR029063">
    <property type="entry name" value="SAM-dependent_MTases_sf"/>
</dbReference>
<protein>
    <recommendedName>
        <fullName evidence="3">Methyltransferase</fullName>
        <ecNumber evidence="3">2.1.1.-</ecNumber>
    </recommendedName>
</protein>
<evidence type="ECO:0000256" key="1">
    <source>
        <dbReference type="ARBA" id="ARBA00022603"/>
    </source>
</evidence>
<name>A0A543G1S1_9FLAO</name>
<evidence type="ECO:0000256" key="3">
    <source>
        <dbReference type="RuleBase" id="RU362026"/>
    </source>
</evidence>
<feature type="domain" description="DNA methylase N-4/N-6" evidence="4">
    <location>
        <begin position="7"/>
        <end position="64"/>
    </location>
</feature>
<dbReference type="EC" id="2.1.1.-" evidence="3"/>
<evidence type="ECO:0000313" key="5">
    <source>
        <dbReference type="EMBL" id="TQM40032.1"/>
    </source>
</evidence>
<dbReference type="GO" id="GO:0008170">
    <property type="term" value="F:N-methyltransferase activity"/>
    <property type="evidence" value="ECO:0007669"/>
    <property type="project" value="InterPro"/>
</dbReference>
<evidence type="ECO:0000313" key="6">
    <source>
        <dbReference type="Proteomes" id="UP000320773"/>
    </source>
</evidence>
<evidence type="ECO:0000259" key="4">
    <source>
        <dbReference type="Pfam" id="PF01555"/>
    </source>
</evidence>